<evidence type="ECO:0000256" key="12">
    <source>
        <dbReference type="ARBA" id="ARBA00037628"/>
    </source>
</evidence>
<proteinExistence type="inferred from homology"/>
<evidence type="ECO:0000256" key="11">
    <source>
        <dbReference type="ARBA" id="ARBA00036633"/>
    </source>
</evidence>
<accession>A0ABQ9NPM3</accession>
<dbReference type="Pfam" id="PF00150">
    <property type="entry name" value="Cellulase"/>
    <property type="match status" value="1"/>
</dbReference>
<evidence type="ECO:0000256" key="15">
    <source>
        <dbReference type="ARBA" id="ARBA00042025"/>
    </source>
</evidence>
<evidence type="ECO:0000256" key="5">
    <source>
        <dbReference type="ARBA" id="ARBA00022801"/>
    </source>
</evidence>
<keyword evidence="10" id="KW-0624">Polysaccharide degradation</keyword>
<evidence type="ECO:0000313" key="20">
    <source>
        <dbReference type="EMBL" id="KAJ9660468.1"/>
    </source>
</evidence>
<dbReference type="EMBL" id="JAPDRL010000065">
    <property type="protein sequence ID" value="KAJ9660468.1"/>
    <property type="molecule type" value="Genomic_DNA"/>
</dbReference>
<feature type="chain" id="PRO_5046301016" description="glucan endo-1,6-beta-glucosidase" evidence="18">
    <location>
        <begin position="18"/>
        <end position="415"/>
    </location>
</feature>
<dbReference type="PANTHER" id="PTHR31297:SF39">
    <property type="entry name" value="GLUCAN ENDO-1,6-BETA-GLUCOSIDASE B"/>
    <property type="match status" value="1"/>
</dbReference>
<dbReference type="Gene3D" id="3.20.20.80">
    <property type="entry name" value="Glycosidases"/>
    <property type="match status" value="1"/>
</dbReference>
<evidence type="ECO:0000256" key="17">
    <source>
        <dbReference type="RuleBase" id="RU361153"/>
    </source>
</evidence>
<comment type="similarity">
    <text evidence="2 17">Belongs to the glycosyl hydrolase 5 (cellulase A) family.</text>
</comment>
<dbReference type="SUPFAM" id="SSF51445">
    <property type="entry name" value="(Trans)glycosidases"/>
    <property type="match status" value="1"/>
</dbReference>
<evidence type="ECO:0000256" key="3">
    <source>
        <dbReference type="ARBA" id="ARBA00022525"/>
    </source>
</evidence>
<dbReference type="InterPro" id="IPR050386">
    <property type="entry name" value="Glycosyl_hydrolase_5"/>
</dbReference>
<evidence type="ECO:0000259" key="19">
    <source>
        <dbReference type="Pfam" id="PF00150"/>
    </source>
</evidence>
<evidence type="ECO:0000256" key="4">
    <source>
        <dbReference type="ARBA" id="ARBA00022729"/>
    </source>
</evidence>
<protein>
    <recommendedName>
        <fullName evidence="13">glucan endo-1,6-beta-glucosidase</fullName>
        <ecNumber evidence="13">3.2.1.75</ecNumber>
    </recommendedName>
    <alternativeName>
        <fullName evidence="15">Beta-1,6-glucanase B</fullName>
    </alternativeName>
    <alternativeName>
        <fullName evidence="14">Endo-1,6-beta-D-glucanase B</fullName>
    </alternativeName>
    <alternativeName>
        <fullName evidence="16">Endo-1,6-beta-glucanase B</fullName>
    </alternativeName>
</protein>
<evidence type="ECO:0000256" key="14">
    <source>
        <dbReference type="ARBA" id="ARBA00041472"/>
    </source>
</evidence>
<dbReference type="InterPro" id="IPR017853">
    <property type="entry name" value="GH"/>
</dbReference>
<evidence type="ECO:0000256" key="10">
    <source>
        <dbReference type="ARBA" id="ARBA00023326"/>
    </source>
</evidence>
<feature type="domain" description="Glycoside hydrolase family 5" evidence="19">
    <location>
        <begin position="95"/>
        <end position="385"/>
    </location>
</feature>
<reference evidence="20" key="1">
    <citation type="submission" date="2022-10" db="EMBL/GenBank/DDBJ databases">
        <title>Culturing micro-colonial fungi from biological soil crusts in the Mojave desert and describing Neophaeococcomyces mojavensis, and introducing the new genera and species Taxawa tesnikishii.</title>
        <authorList>
            <person name="Kurbessoian T."/>
            <person name="Stajich J.E."/>
        </authorList>
    </citation>
    <scope>NUCLEOTIDE SEQUENCE</scope>
    <source>
        <strain evidence="20">TK_1</strain>
    </source>
</reference>
<keyword evidence="4 18" id="KW-0732">Signal</keyword>
<evidence type="ECO:0000256" key="2">
    <source>
        <dbReference type="ARBA" id="ARBA00005641"/>
    </source>
</evidence>
<name>A0ABQ9NPM3_9PEZI</name>
<sequence>MRFSLLALLGSAALSHAWLPSDKDLFGANSTNATEKQIAAGKGRMQTTWLPASGKIRGVNLGSLFIVEPWMASNEWRIMGCGDAKSEFDCVRKVGQGAANAAFQGHWSRWITENDIATMRNYGLNTIRIPVGYWMMESIVYKDSESFPQGGLAFLDRVVGWASNYGMYIIIDLHGAPGAQVAQQPFTGQYAPSAGFYQPWQYDRAYKFLQFMTNRIHTNNAYRNVGMLEVLNEPIGGQPSLVSTFYPTALNKIRETERALGKTSNNFLHVQFMNSMWGAGNPAQNLGDRFHTAYDNHRYPKWDPSVPKTQSGYLQASCRDNVAADGLTPLIVGEWSISPADDVEWNAEFEPNSGRNSGFYRKWWAAQVMAYEKQAGWVFWSWKNELNDFRWGYKQAVEQGIIPKDPNQAWNQGAC</sequence>
<evidence type="ECO:0000256" key="8">
    <source>
        <dbReference type="ARBA" id="ARBA00023295"/>
    </source>
</evidence>
<dbReference type="Proteomes" id="UP001172684">
    <property type="component" value="Unassembled WGS sequence"/>
</dbReference>
<evidence type="ECO:0000256" key="13">
    <source>
        <dbReference type="ARBA" id="ARBA00038935"/>
    </source>
</evidence>
<organism evidence="20 21">
    <name type="scientific">Coniosporium apollinis</name>
    <dbReference type="NCBI Taxonomy" id="61459"/>
    <lineage>
        <taxon>Eukaryota</taxon>
        <taxon>Fungi</taxon>
        <taxon>Dikarya</taxon>
        <taxon>Ascomycota</taxon>
        <taxon>Pezizomycotina</taxon>
        <taxon>Dothideomycetes</taxon>
        <taxon>Dothideomycetes incertae sedis</taxon>
        <taxon>Coniosporium</taxon>
    </lineage>
</organism>
<evidence type="ECO:0000313" key="21">
    <source>
        <dbReference type="Proteomes" id="UP001172684"/>
    </source>
</evidence>
<keyword evidence="7" id="KW-0119">Carbohydrate metabolism</keyword>
<keyword evidence="9" id="KW-0961">Cell wall biogenesis/degradation</keyword>
<evidence type="ECO:0000256" key="18">
    <source>
        <dbReference type="SAM" id="SignalP"/>
    </source>
</evidence>
<keyword evidence="5 17" id="KW-0378">Hydrolase</keyword>
<comment type="subcellular location">
    <subcellularLocation>
        <location evidence="1">Secreted</location>
    </subcellularLocation>
</comment>
<evidence type="ECO:0000256" key="7">
    <source>
        <dbReference type="ARBA" id="ARBA00023277"/>
    </source>
</evidence>
<keyword evidence="6" id="KW-0325">Glycoprotein</keyword>
<feature type="signal peptide" evidence="18">
    <location>
        <begin position="1"/>
        <end position="17"/>
    </location>
</feature>
<comment type="catalytic activity">
    <reaction evidence="11">
        <text>Random hydrolysis of (1-&gt;6)-linkages in (1-&gt;6)-beta-D-glucans.</text>
        <dbReference type="EC" id="3.2.1.75"/>
    </reaction>
</comment>
<gene>
    <name evidence="20" type="ORF">H2201_006890</name>
</gene>
<dbReference type="PANTHER" id="PTHR31297">
    <property type="entry name" value="GLUCAN ENDO-1,6-BETA-GLUCOSIDASE B"/>
    <property type="match status" value="1"/>
</dbReference>
<evidence type="ECO:0000256" key="16">
    <source>
        <dbReference type="ARBA" id="ARBA00043257"/>
    </source>
</evidence>
<evidence type="ECO:0000256" key="9">
    <source>
        <dbReference type="ARBA" id="ARBA00023316"/>
    </source>
</evidence>
<keyword evidence="3" id="KW-0964">Secreted</keyword>
<dbReference type="InterPro" id="IPR001547">
    <property type="entry name" value="Glyco_hydro_5"/>
</dbReference>
<comment type="caution">
    <text evidence="20">The sequence shown here is derived from an EMBL/GenBank/DDBJ whole genome shotgun (WGS) entry which is preliminary data.</text>
</comment>
<evidence type="ECO:0000256" key="1">
    <source>
        <dbReference type="ARBA" id="ARBA00004613"/>
    </source>
</evidence>
<evidence type="ECO:0000256" key="6">
    <source>
        <dbReference type="ARBA" id="ARBA00023180"/>
    </source>
</evidence>
<keyword evidence="21" id="KW-1185">Reference proteome</keyword>
<keyword evidence="8 17" id="KW-0326">Glycosidase</keyword>
<comment type="function">
    <text evidence="12">Beta-glucanases participate in the metabolism of beta-glucan, the main structural component of the cell wall. Acts on lutean, pustulan and 1,6-oligo-beta-D-glucosides.</text>
</comment>
<dbReference type="EC" id="3.2.1.75" evidence="13"/>